<dbReference type="PANTHER" id="PTHR30188:SF13">
    <property type="entry name" value="CONSERVED HYPOTHETICAL INTEGRAL MEMBRANE PROTEIN YRBE3B"/>
    <property type="match status" value="1"/>
</dbReference>
<dbReference type="EMBL" id="AP017624">
    <property type="protein sequence ID" value="BAV43531.1"/>
    <property type="molecule type" value="Genomic_DNA"/>
</dbReference>
<feature type="transmembrane region" description="Helical" evidence="1">
    <location>
        <begin position="262"/>
        <end position="281"/>
    </location>
</feature>
<dbReference type="GO" id="GO:0005548">
    <property type="term" value="F:phospholipid transporter activity"/>
    <property type="evidence" value="ECO:0007669"/>
    <property type="project" value="TreeGrafter"/>
</dbReference>
<sequence length="289" mass="30412">MSTAAVLRARFPRAIANFNRYAGSVTRGLDESGRLAWFILTSLGQSGHALRYYRKEILRLIAQIGMGTGAMAVVGGTAAIVGFVTLSGSSLIAIQGFASLGNIGVEAFTGFFSALVNVRIAGPVVTGVALAATVGAGATAELGAMRISEEIDALEVMGIKSISYLASTRIMAGLVVIIPLYALAMIMSFFSPQMVTTVLYGQSSGTYEHYFRTFLRPDDVFWSFLEAIIIAAIVMVTHCYYGYNAGGGPVGVGEAVGRSMRFSLVSVNVVVLCAALALYGVNPNFALTV</sequence>
<dbReference type="GeneID" id="93439201"/>
<dbReference type="GeneID" id="34341817"/>
<proteinExistence type="predicted"/>
<keyword evidence="1" id="KW-0472">Membrane</keyword>
<dbReference type="AlphaFoldDB" id="A0A1B4Y918"/>
<dbReference type="InterPro" id="IPR030802">
    <property type="entry name" value="Permease_MalE"/>
</dbReference>
<gene>
    <name evidence="2" type="primary">yrbE1B</name>
    <name evidence="2" type="ORF">SHTP_4641</name>
</gene>
<accession>A0A1B4Y918</accession>
<keyword evidence="1" id="KW-0812">Transmembrane</keyword>
<dbReference type="GO" id="GO:0043190">
    <property type="term" value="C:ATP-binding cassette (ABC) transporter complex"/>
    <property type="evidence" value="ECO:0007669"/>
    <property type="project" value="InterPro"/>
</dbReference>
<feature type="transmembrane region" description="Helical" evidence="1">
    <location>
        <begin position="170"/>
        <end position="190"/>
    </location>
</feature>
<protein>
    <submittedName>
        <fullName evidence="2">ABC-type transport system involved in resistanceto organic solvents, permease component</fullName>
    </submittedName>
</protein>
<organism evidence="2 3">
    <name type="scientific">Mycobacterium ulcerans subsp. shinshuense</name>
    <dbReference type="NCBI Taxonomy" id="1124626"/>
    <lineage>
        <taxon>Bacteria</taxon>
        <taxon>Bacillati</taxon>
        <taxon>Actinomycetota</taxon>
        <taxon>Actinomycetes</taxon>
        <taxon>Mycobacteriales</taxon>
        <taxon>Mycobacteriaceae</taxon>
        <taxon>Mycobacterium</taxon>
        <taxon>Mycobacterium ulcerans group</taxon>
    </lineage>
</organism>
<evidence type="ECO:0000256" key="1">
    <source>
        <dbReference type="SAM" id="Phobius"/>
    </source>
</evidence>
<evidence type="ECO:0000313" key="2">
    <source>
        <dbReference type="EMBL" id="BAV43531.1"/>
    </source>
</evidence>
<keyword evidence="1" id="KW-1133">Transmembrane helix</keyword>
<dbReference type="PANTHER" id="PTHR30188">
    <property type="entry name" value="ABC TRANSPORTER PERMEASE PROTEIN-RELATED"/>
    <property type="match status" value="1"/>
</dbReference>
<reference evidence="2 3" key="1">
    <citation type="submission" date="2016-08" db="EMBL/GenBank/DDBJ databases">
        <title>Complete genome sequence of Mycobacterium shinshuense, a subspecies of M. ulcerans.</title>
        <authorList>
            <person name="Yoshida M."/>
            <person name="Ogura Y."/>
            <person name="Hayashi T."/>
            <person name="Hoshino Y."/>
        </authorList>
    </citation>
    <scope>NUCLEOTIDE SEQUENCE [LARGE SCALE GENOMIC DNA]</scope>
    <source>
        <strain evidence="3">ATCC 33728</strain>
    </source>
</reference>
<feature type="transmembrane region" description="Helical" evidence="1">
    <location>
        <begin position="92"/>
        <end position="116"/>
    </location>
</feature>
<dbReference type="Proteomes" id="UP000218067">
    <property type="component" value="Chromosome"/>
</dbReference>
<name>A0A1B4Y918_MYCUL</name>
<feature type="transmembrane region" description="Helical" evidence="1">
    <location>
        <begin position="60"/>
        <end position="86"/>
    </location>
</feature>
<dbReference type="RefSeq" id="WP_012392390.1">
    <property type="nucleotide sequence ID" value="NZ_AP017624.1"/>
</dbReference>
<dbReference type="Pfam" id="PF02405">
    <property type="entry name" value="MlaE"/>
    <property type="match status" value="1"/>
</dbReference>
<evidence type="ECO:0000313" key="3">
    <source>
        <dbReference type="Proteomes" id="UP000218067"/>
    </source>
</evidence>
<feature type="transmembrane region" description="Helical" evidence="1">
    <location>
        <begin position="220"/>
        <end position="241"/>
    </location>
</feature>